<evidence type="ECO:0000313" key="2">
    <source>
        <dbReference type="EMBL" id="CAL6032664.1"/>
    </source>
</evidence>
<dbReference type="AlphaFoldDB" id="A0AA86VH64"/>
<accession>A0AA86VH64</accession>
<proteinExistence type="predicted"/>
<reference evidence="2 3" key="2">
    <citation type="submission" date="2024-07" db="EMBL/GenBank/DDBJ databases">
        <authorList>
            <person name="Akdeniz Z."/>
        </authorList>
    </citation>
    <scope>NUCLEOTIDE SEQUENCE [LARGE SCALE GENOMIC DNA]</scope>
</reference>
<dbReference type="EMBL" id="CATOUU010001007">
    <property type="protein sequence ID" value="CAI9966508.1"/>
    <property type="molecule type" value="Genomic_DNA"/>
</dbReference>
<protein>
    <submittedName>
        <fullName evidence="2">Hypothetical_protein</fullName>
    </submittedName>
</protein>
<comment type="caution">
    <text evidence="1">The sequence shown here is derived from an EMBL/GenBank/DDBJ whole genome shotgun (WGS) entry which is preliminary data.</text>
</comment>
<dbReference type="EMBL" id="CAXDID020000123">
    <property type="protein sequence ID" value="CAL6032664.1"/>
    <property type="molecule type" value="Genomic_DNA"/>
</dbReference>
<gene>
    <name evidence="2" type="ORF">HINF_LOCUS34595</name>
    <name evidence="1" type="ORF">HINF_LOCUS54153</name>
</gene>
<sequence>MEAPVNYPEFTINRLNIYSCDAMTEFYRTNVEDTIWHIIPPNENQFVKVDVIEVILLMLVSEPTFITICYNSTRDYSVYATKYADTLPTQIYDGIKLTYFKEIQELDKTKAHNAIC</sequence>
<organism evidence="1">
    <name type="scientific">Hexamita inflata</name>
    <dbReference type="NCBI Taxonomy" id="28002"/>
    <lineage>
        <taxon>Eukaryota</taxon>
        <taxon>Metamonada</taxon>
        <taxon>Diplomonadida</taxon>
        <taxon>Hexamitidae</taxon>
        <taxon>Hexamitinae</taxon>
        <taxon>Hexamita</taxon>
    </lineage>
</organism>
<keyword evidence="3" id="KW-1185">Reference proteome</keyword>
<reference evidence="1" key="1">
    <citation type="submission" date="2023-06" db="EMBL/GenBank/DDBJ databases">
        <authorList>
            <person name="Kurt Z."/>
        </authorList>
    </citation>
    <scope>NUCLEOTIDE SEQUENCE</scope>
</reference>
<evidence type="ECO:0000313" key="3">
    <source>
        <dbReference type="Proteomes" id="UP001642409"/>
    </source>
</evidence>
<name>A0AA86VH64_9EUKA</name>
<dbReference type="Proteomes" id="UP001642409">
    <property type="component" value="Unassembled WGS sequence"/>
</dbReference>
<evidence type="ECO:0000313" key="1">
    <source>
        <dbReference type="EMBL" id="CAI9966508.1"/>
    </source>
</evidence>